<dbReference type="PANTHER" id="PTHR46910">
    <property type="entry name" value="TRANSCRIPTION FACTOR PDR1"/>
    <property type="match status" value="1"/>
</dbReference>
<name>A0A2J6R7T6_HYAVF</name>
<evidence type="ECO:0000256" key="5">
    <source>
        <dbReference type="SAM" id="MobiDB-lite"/>
    </source>
</evidence>
<dbReference type="CDD" id="cd00067">
    <property type="entry name" value="GAL4"/>
    <property type="match status" value="1"/>
</dbReference>
<dbReference type="PROSITE" id="PS00463">
    <property type="entry name" value="ZN2_CY6_FUNGAL_1"/>
    <property type="match status" value="1"/>
</dbReference>
<evidence type="ECO:0000259" key="6">
    <source>
        <dbReference type="PROSITE" id="PS50048"/>
    </source>
</evidence>
<keyword evidence="3" id="KW-0238">DNA-binding</keyword>
<dbReference type="InterPro" id="IPR007219">
    <property type="entry name" value="XnlR_reg_dom"/>
</dbReference>
<dbReference type="STRING" id="1149755.A0A2J6R7T6"/>
<protein>
    <recommendedName>
        <fullName evidence="6">Zn(2)-C6 fungal-type domain-containing protein</fullName>
    </recommendedName>
</protein>
<sequence length="657" mass="74022">MSSAHNFRVAKPPQRTPTCDMCRTRHQKCGGEQPQCSNCKLRAINCSYSSSKTRVPETIRSPESTFAPPSSRPSISDADYERLYAEIFGDIVRRFNLDKEGSAGLDNDALLEARPGNASLPAFHREVSSIVREQTLPHSGLSALPSDANPIKEPALERGPDHVRKIMSDSLPSHDVSCHLLDMFFDHQNSIFYVCNREEIQAQLTLMYEEPAGVSISWFCQMFLIFALGVQFDDLYETDATTYHEIGQKYIDDAIDEQPQNTIWVIRAMLLLCIYQPPTKWNSIWMNLDAAIRGAQRFQLDVAHNQLNELSDDEYQEWRRVWLTIISFDRWVAIFLGRLPRIKESISRDPIFKDPNLRMTLRDTPQNYITTLAIISGDILRDMYFSEQSSLNVCRQYKTELEKWVFGLPHPLQQHIQSGEIPNFPKDMAESTFNLYFMHLGACMLVTRPFLLRALRMKTAGNFGGPIVSAIASEATLCIEFASRLIQNASGMLGSSFAPRKSFIPVFFLINAAHIMVLAAAWKLKQSRSEHGLPGPCDQDREQAALDTAIRTLEFCGHRNPFARRYSSLLRDLQRQLLAATAAVPNSVPSLSSSASVADSDPLAESPYPRSLGLPPFAAFPPGNNMLEDPSLEGWMPRFGDGSPGYEDLYNSRSSFL</sequence>
<dbReference type="Pfam" id="PF04082">
    <property type="entry name" value="Fungal_trans"/>
    <property type="match status" value="1"/>
</dbReference>
<evidence type="ECO:0000256" key="3">
    <source>
        <dbReference type="ARBA" id="ARBA00023125"/>
    </source>
</evidence>
<dbReference type="SUPFAM" id="SSF57701">
    <property type="entry name" value="Zn2/Cys6 DNA-binding domain"/>
    <property type="match status" value="1"/>
</dbReference>
<evidence type="ECO:0000256" key="4">
    <source>
        <dbReference type="ARBA" id="ARBA00023242"/>
    </source>
</evidence>
<feature type="region of interest" description="Disordered" evidence="5">
    <location>
        <begin position="633"/>
        <end position="657"/>
    </location>
</feature>
<evidence type="ECO:0000256" key="1">
    <source>
        <dbReference type="ARBA" id="ARBA00004123"/>
    </source>
</evidence>
<comment type="subcellular location">
    <subcellularLocation>
        <location evidence="1">Nucleus</location>
    </subcellularLocation>
</comment>
<keyword evidence="8" id="KW-1185">Reference proteome</keyword>
<reference evidence="7 8" key="1">
    <citation type="submission" date="2016-04" db="EMBL/GenBank/DDBJ databases">
        <title>A degradative enzymes factory behind the ericoid mycorrhizal symbiosis.</title>
        <authorList>
            <consortium name="DOE Joint Genome Institute"/>
            <person name="Martino E."/>
            <person name="Morin E."/>
            <person name="Grelet G."/>
            <person name="Kuo A."/>
            <person name="Kohler A."/>
            <person name="Daghino S."/>
            <person name="Barry K."/>
            <person name="Choi C."/>
            <person name="Cichocki N."/>
            <person name="Clum A."/>
            <person name="Copeland A."/>
            <person name="Hainaut M."/>
            <person name="Haridas S."/>
            <person name="Labutti K."/>
            <person name="Lindquist E."/>
            <person name="Lipzen A."/>
            <person name="Khouja H.-R."/>
            <person name="Murat C."/>
            <person name="Ohm R."/>
            <person name="Olson A."/>
            <person name="Spatafora J."/>
            <person name="Veneault-Fourrey C."/>
            <person name="Henrissat B."/>
            <person name="Grigoriev I."/>
            <person name="Martin F."/>
            <person name="Perotto S."/>
        </authorList>
    </citation>
    <scope>NUCLEOTIDE SEQUENCE [LARGE SCALE GENOMIC DNA]</scope>
    <source>
        <strain evidence="7 8">F</strain>
    </source>
</reference>
<dbReference type="OrthoDB" id="1919336at2759"/>
<evidence type="ECO:0000256" key="2">
    <source>
        <dbReference type="ARBA" id="ARBA00022723"/>
    </source>
</evidence>
<dbReference type="AlphaFoldDB" id="A0A2J6R7T6"/>
<dbReference type="Proteomes" id="UP000235786">
    <property type="component" value="Unassembled WGS sequence"/>
</dbReference>
<gene>
    <name evidence="7" type="ORF">L207DRAFT_516736</name>
</gene>
<keyword evidence="2" id="KW-0479">Metal-binding</keyword>
<feature type="domain" description="Zn(2)-C6 fungal-type" evidence="6">
    <location>
        <begin position="18"/>
        <end position="48"/>
    </location>
</feature>
<keyword evidence="4" id="KW-0539">Nucleus</keyword>
<organism evidence="7 8">
    <name type="scientific">Hyaloscypha variabilis (strain UAMH 11265 / GT02V1 / F)</name>
    <name type="common">Meliniomyces variabilis</name>
    <dbReference type="NCBI Taxonomy" id="1149755"/>
    <lineage>
        <taxon>Eukaryota</taxon>
        <taxon>Fungi</taxon>
        <taxon>Dikarya</taxon>
        <taxon>Ascomycota</taxon>
        <taxon>Pezizomycotina</taxon>
        <taxon>Leotiomycetes</taxon>
        <taxon>Helotiales</taxon>
        <taxon>Hyaloscyphaceae</taxon>
        <taxon>Hyaloscypha</taxon>
        <taxon>Hyaloscypha variabilis</taxon>
    </lineage>
</organism>
<dbReference type="GO" id="GO:0003677">
    <property type="term" value="F:DNA binding"/>
    <property type="evidence" value="ECO:0007669"/>
    <property type="project" value="UniProtKB-KW"/>
</dbReference>
<dbReference type="PROSITE" id="PS50048">
    <property type="entry name" value="ZN2_CY6_FUNGAL_2"/>
    <property type="match status" value="1"/>
</dbReference>
<dbReference type="Pfam" id="PF00172">
    <property type="entry name" value="Zn_clus"/>
    <property type="match status" value="1"/>
</dbReference>
<dbReference type="SMART" id="SM00066">
    <property type="entry name" value="GAL4"/>
    <property type="match status" value="1"/>
</dbReference>
<dbReference type="PANTHER" id="PTHR46910:SF3">
    <property type="entry name" value="HALOTOLERANCE PROTEIN 9-RELATED"/>
    <property type="match status" value="1"/>
</dbReference>
<dbReference type="InterPro" id="IPR036864">
    <property type="entry name" value="Zn2-C6_fun-type_DNA-bd_sf"/>
</dbReference>
<dbReference type="EMBL" id="KZ613953">
    <property type="protein sequence ID" value="PMD34572.1"/>
    <property type="molecule type" value="Genomic_DNA"/>
</dbReference>
<proteinExistence type="predicted"/>
<dbReference type="GO" id="GO:0005634">
    <property type="term" value="C:nucleus"/>
    <property type="evidence" value="ECO:0007669"/>
    <property type="project" value="UniProtKB-SubCell"/>
</dbReference>
<dbReference type="GO" id="GO:0006351">
    <property type="term" value="P:DNA-templated transcription"/>
    <property type="evidence" value="ECO:0007669"/>
    <property type="project" value="InterPro"/>
</dbReference>
<dbReference type="CDD" id="cd12148">
    <property type="entry name" value="fungal_TF_MHR"/>
    <property type="match status" value="1"/>
</dbReference>
<dbReference type="InterPro" id="IPR050987">
    <property type="entry name" value="AtrR-like"/>
</dbReference>
<evidence type="ECO:0000313" key="8">
    <source>
        <dbReference type="Proteomes" id="UP000235786"/>
    </source>
</evidence>
<accession>A0A2J6R7T6</accession>
<evidence type="ECO:0000313" key="7">
    <source>
        <dbReference type="EMBL" id="PMD34572.1"/>
    </source>
</evidence>
<dbReference type="GO" id="GO:0008270">
    <property type="term" value="F:zinc ion binding"/>
    <property type="evidence" value="ECO:0007669"/>
    <property type="project" value="InterPro"/>
</dbReference>
<dbReference type="InterPro" id="IPR001138">
    <property type="entry name" value="Zn2Cys6_DnaBD"/>
</dbReference>
<dbReference type="GO" id="GO:0000981">
    <property type="term" value="F:DNA-binding transcription factor activity, RNA polymerase II-specific"/>
    <property type="evidence" value="ECO:0007669"/>
    <property type="project" value="InterPro"/>
</dbReference>
<dbReference type="Gene3D" id="4.10.240.10">
    <property type="entry name" value="Zn(2)-C6 fungal-type DNA-binding domain"/>
    <property type="match status" value="1"/>
</dbReference>